<dbReference type="PANTHER" id="PTHR22762">
    <property type="entry name" value="ALPHA-GLUCOSIDASE"/>
    <property type="match status" value="1"/>
</dbReference>
<dbReference type="SUPFAM" id="SSF51011">
    <property type="entry name" value="Glycosyl hydrolase domain"/>
    <property type="match status" value="1"/>
</dbReference>
<feature type="signal peptide" evidence="5">
    <location>
        <begin position="1"/>
        <end position="21"/>
    </location>
</feature>
<dbReference type="InterPro" id="IPR013780">
    <property type="entry name" value="Glyco_hydro_b"/>
</dbReference>
<evidence type="ECO:0000256" key="4">
    <source>
        <dbReference type="ARBA" id="ARBA00023295"/>
    </source>
</evidence>
<evidence type="ECO:0000256" key="2">
    <source>
        <dbReference type="ARBA" id="ARBA00022801"/>
    </source>
</evidence>
<evidence type="ECO:0000256" key="3">
    <source>
        <dbReference type="ARBA" id="ARBA00023180"/>
    </source>
</evidence>
<dbReference type="AlphaFoldDB" id="A0A060Z444"/>
<evidence type="ECO:0000313" key="7">
    <source>
        <dbReference type="EMBL" id="CDQ98642.1"/>
    </source>
</evidence>
<evidence type="ECO:0000256" key="5">
    <source>
        <dbReference type="SAM" id="SignalP"/>
    </source>
</evidence>
<organism evidence="7 8">
    <name type="scientific">Oncorhynchus mykiss</name>
    <name type="common">Rainbow trout</name>
    <name type="synonym">Salmo gairdneri</name>
    <dbReference type="NCBI Taxonomy" id="8022"/>
    <lineage>
        <taxon>Eukaryota</taxon>
        <taxon>Metazoa</taxon>
        <taxon>Chordata</taxon>
        <taxon>Craniata</taxon>
        <taxon>Vertebrata</taxon>
        <taxon>Euteleostomi</taxon>
        <taxon>Actinopterygii</taxon>
        <taxon>Neopterygii</taxon>
        <taxon>Teleostei</taxon>
        <taxon>Protacanthopterygii</taxon>
        <taxon>Salmoniformes</taxon>
        <taxon>Salmonidae</taxon>
        <taxon>Salmoninae</taxon>
        <taxon>Oncorhynchus</taxon>
    </lineage>
</organism>
<dbReference type="STRING" id="8022.A0A060Z444"/>
<feature type="domain" description="Glycosyl hydrolase family 31 C-terminal" evidence="6">
    <location>
        <begin position="23"/>
        <end position="108"/>
    </location>
</feature>
<keyword evidence="3" id="KW-0325">Glycoprotein</keyword>
<keyword evidence="4" id="KW-0326">Glycosidase</keyword>
<proteinExistence type="predicted"/>
<dbReference type="Gene3D" id="3.20.20.80">
    <property type="entry name" value="Glycosidases"/>
    <property type="match status" value="1"/>
</dbReference>
<dbReference type="GO" id="GO:0007040">
    <property type="term" value="P:lysosome organization"/>
    <property type="evidence" value="ECO:0007669"/>
    <property type="project" value="TreeGrafter"/>
</dbReference>
<dbReference type="PaxDb" id="8022-A0A060Z444"/>
<gene>
    <name evidence="7" type="ORF">GSONMT00016491001</name>
</gene>
<keyword evidence="1 5" id="KW-0732">Signal</keyword>
<reference evidence="7" key="1">
    <citation type="journal article" date="2014" name="Nat. Commun.">
        <title>The rainbow trout genome provides novel insights into evolution after whole-genome duplication in vertebrates.</title>
        <authorList>
            <person name="Berthelot C."/>
            <person name="Brunet F."/>
            <person name="Chalopin D."/>
            <person name="Juanchich A."/>
            <person name="Bernard M."/>
            <person name="Noel B."/>
            <person name="Bento P."/>
            <person name="Da Silva C."/>
            <person name="Labadie K."/>
            <person name="Alberti A."/>
            <person name="Aury J.M."/>
            <person name="Louis A."/>
            <person name="Dehais P."/>
            <person name="Bardou P."/>
            <person name="Montfort J."/>
            <person name="Klopp C."/>
            <person name="Cabau C."/>
            <person name="Gaspin C."/>
            <person name="Thorgaard G.H."/>
            <person name="Boussaha M."/>
            <person name="Quillet E."/>
            <person name="Guyomard R."/>
            <person name="Galiana D."/>
            <person name="Bobe J."/>
            <person name="Volff J.N."/>
            <person name="Genet C."/>
            <person name="Wincker P."/>
            <person name="Jaillon O."/>
            <person name="Roest Crollius H."/>
            <person name="Guiguen Y."/>
        </authorList>
    </citation>
    <scope>NUCLEOTIDE SEQUENCE [LARGE SCALE GENOMIC DNA]</scope>
</reference>
<dbReference type="GO" id="GO:0005765">
    <property type="term" value="C:lysosomal membrane"/>
    <property type="evidence" value="ECO:0007669"/>
    <property type="project" value="TreeGrafter"/>
</dbReference>
<evidence type="ECO:0000256" key="1">
    <source>
        <dbReference type="ARBA" id="ARBA00022729"/>
    </source>
</evidence>
<evidence type="ECO:0000313" key="8">
    <source>
        <dbReference type="Proteomes" id="UP000193380"/>
    </source>
</evidence>
<evidence type="ECO:0000259" key="6">
    <source>
        <dbReference type="Pfam" id="PF21365"/>
    </source>
</evidence>
<reference evidence="7" key="2">
    <citation type="submission" date="2014-03" db="EMBL/GenBank/DDBJ databases">
        <authorList>
            <person name="Genoscope - CEA"/>
        </authorList>
    </citation>
    <scope>NUCLEOTIDE SEQUENCE</scope>
</reference>
<dbReference type="Proteomes" id="UP000193380">
    <property type="component" value="Unassembled WGS sequence"/>
</dbReference>
<sequence>MLRYSLLPFLYTLFYHAHTSADTVATPLFLQFPSDPNCQTIDRQFLWGSSLLVSPVLEQGAVELAAYLPPGTWYSLHNGQPFYSKGQYLLLPAPLDTINVHVREGHIIPQQEPGLTTSASRSNPFLLTVALSAGGWAWGDLFWDDGDSLDTFQRGDYSYVIFIAGQSQVMSDPLRQNGALDGLVLGGLRVFGVPSHPALYGPMERKCGISLIRLTPRF</sequence>
<name>A0A060Z444_ONCMY</name>
<dbReference type="Pfam" id="PF21365">
    <property type="entry name" value="Glyco_hydro_31_3rd"/>
    <property type="match status" value="1"/>
</dbReference>
<dbReference type="PANTHER" id="PTHR22762:SF92">
    <property type="entry name" value="LYSOSOMAL ALPHA-GLUCOSIDASE"/>
    <property type="match status" value="1"/>
</dbReference>
<protein>
    <recommendedName>
        <fullName evidence="6">Glycosyl hydrolase family 31 C-terminal domain-containing protein</fullName>
    </recommendedName>
</protein>
<dbReference type="GO" id="GO:0005980">
    <property type="term" value="P:glycogen catabolic process"/>
    <property type="evidence" value="ECO:0007669"/>
    <property type="project" value="TreeGrafter"/>
</dbReference>
<dbReference type="InterPro" id="IPR048395">
    <property type="entry name" value="Glyco_hydro_31_C"/>
</dbReference>
<accession>A0A060Z444</accession>
<dbReference type="EMBL" id="FR939017">
    <property type="protein sequence ID" value="CDQ98642.1"/>
    <property type="molecule type" value="Genomic_DNA"/>
</dbReference>
<dbReference type="Gene3D" id="2.60.40.1180">
    <property type="entry name" value="Golgi alpha-mannosidase II"/>
    <property type="match status" value="2"/>
</dbReference>
<dbReference type="GO" id="GO:0004558">
    <property type="term" value="F:alpha-1,4-glucosidase activity"/>
    <property type="evidence" value="ECO:0007669"/>
    <property type="project" value="TreeGrafter"/>
</dbReference>
<dbReference type="FunFam" id="2.60.40.1180:FF:000044">
    <property type="entry name" value="Alpha-glucosidase 1"/>
    <property type="match status" value="1"/>
</dbReference>
<keyword evidence="2" id="KW-0378">Hydrolase</keyword>
<feature type="chain" id="PRO_5001596813" description="Glycosyl hydrolase family 31 C-terminal domain-containing protein" evidence="5">
    <location>
        <begin position="22"/>
        <end position="218"/>
    </location>
</feature>